<evidence type="ECO:0000313" key="2">
    <source>
        <dbReference type="Proteomes" id="UP000198850"/>
    </source>
</evidence>
<reference evidence="1 2" key="1">
    <citation type="submission" date="2016-10" db="EMBL/GenBank/DDBJ databases">
        <authorList>
            <person name="de Groot N.N."/>
        </authorList>
    </citation>
    <scope>NUCLEOTIDE SEQUENCE [LARGE SCALE GENOMIC DNA]</scope>
    <source>
        <strain evidence="1 2">DSM 19033</strain>
    </source>
</reference>
<gene>
    <name evidence="1" type="ORF">SAMN05443550_10834</name>
</gene>
<sequence length="185" mass="20192">MKKSIPLRIRFKYHKIKESLRISYYKKLGLKAGSGLKLGKIRCKWPNNVLFGSNCEIEDGVLFKTVAPWSGDNMIQLGNDVFVGADCQFNACAKIIIGNDCLIASNTTFVDTSHDNVAGIPINKQACTFETITLEDDVWIGTRCAVLKGVTIGKGSIVGAGSIVNKSIPEGQIWAGVPAKFIRNR</sequence>
<dbReference type="PANTHER" id="PTHR23416">
    <property type="entry name" value="SIALIC ACID SYNTHASE-RELATED"/>
    <property type="match status" value="1"/>
</dbReference>
<dbReference type="STRING" id="425514.SAMN05443550_10834"/>
<dbReference type="Proteomes" id="UP000198850">
    <property type="component" value="Unassembled WGS sequence"/>
</dbReference>
<evidence type="ECO:0000313" key="1">
    <source>
        <dbReference type="EMBL" id="SEA98901.1"/>
    </source>
</evidence>
<dbReference type="InterPro" id="IPR051159">
    <property type="entry name" value="Hexapeptide_acetyltransf"/>
</dbReference>
<accession>A0A1H4FP32</accession>
<dbReference type="OrthoDB" id="9801697at2"/>
<dbReference type="GO" id="GO:0016740">
    <property type="term" value="F:transferase activity"/>
    <property type="evidence" value="ECO:0007669"/>
    <property type="project" value="UniProtKB-KW"/>
</dbReference>
<keyword evidence="1" id="KW-0808">Transferase</keyword>
<dbReference type="SUPFAM" id="SSF51161">
    <property type="entry name" value="Trimeric LpxA-like enzymes"/>
    <property type="match status" value="1"/>
</dbReference>
<dbReference type="InterPro" id="IPR001451">
    <property type="entry name" value="Hexapep"/>
</dbReference>
<name>A0A1H4FP32_9SPHI</name>
<dbReference type="PANTHER" id="PTHR23416:SF78">
    <property type="entry name" value="LIPOPOLYSACCHARIDE BIOSYNTHESIS O-ACETYL TRANSFERASE WBBJ-RELATED"/>
    <property type="match status" value="1"/>
</dbReference>
<protein>
    <submittedName>
        <fullName evidence="1">Acetyltransferase (Isoleucine patch superfamily)</fullName>
    </submittedName>
</protein>
<dbReference type="EMBL" id="FNRA01000008">
    <property type="protein sequence ID" value="SEA98901.1"/>
    <property type="molecule type" value="Genomic_DNA"/>
</dbReference>
<dbReference type="AlphaFoldDB" id="A0A1H4FP32"/>
<dbReference type="InterPro" id="IPR011004">
    <property type="entry name" value="Trimer_LpxA-like_sf"/>
</dbReference>
<dbReference type="Pfam" id="PF00132">
    <property type="entry name" value="Hexapep"/>
    <property type="match status" value="1"/>
</dbReference>
<dbReference type="Pfam" id="PF14602">
    <property type="entry name" value="Hexapep_2"/>
    <property type="match status" value="1"/>
</dbReference>
<dbReference type="CDD" id="cd04647">
    <property type="entry name" value="LbH_MAT_like"/>
    <property type="match status" value="1"/>
</dbReference>
<dbReference type="RefSeq" id="WP_090557806.1">
    <property type="nucleotide sequence ID" value="NZ_FNRA01000008.1"/>
</dbReference>
<keyword evidence="2" id="KW-1185">Reference proteome</keyword>
<dbReference type="Gene3D" id="2.160.10.10">
    <property type="entry name" value="Hexapeptide repeat proteins"/>
    <property type="match status" value="1"/>
</dbReference>
<proteinExistence type="predicted"/>
<organism evidence="1 2">
    <name type="scientific">Pedobacter hartonius</name>
    <dbReference type="NCBI Taxonomy" id="425514"/>
    <lineage>
        <taxon>Bacteria</taxon>
        <taxon>Pseudomonadati</taxon>
        <taxon>Bacteroidota</taxon>
        <taxon>Sphingobacteriia</taxon>
        <taxon>Sphingobacteriales</taxon>
        <taxon>Sphingobacteriaceae</taxon>
        <taxon>Pedobacter</taxon>
    </lineage>
</organism>